<gene>
    <name evidence="2" type="ORF">PIB30_069624</name>
</gene>
<evidence type="ECO:0000256" key="1">
    <source>
        <dbReference type="SAM" id="MobiDB-lite"/>
    </source>
</evidence>
<feature type="compositionally biased region" description="Polar residues" evidence="1">
    <location>
        <begin position="84"/>
        <end position="94"/>
    </location>
</feature>
<accession>A0ABU6XL34</accession>
<dbReference type="EMBL" id="JASCZI010212217">
    <property type="protein sequence ID" value="MED6198765.1"/>
    <property type="molecule type" value="Genomic_DNA"/>
</dbReference>
<sequence>MLYACGAIVQGKAWSFNPQGIDTHFTVVLLDTIRYTCRDLGLQNTASNSHHTDECPQLQEDNIVASTHNFYDATIISPYNRQYYTQGGRDSQPASWIPPQQPEAQPRQPYTYSQP</sequence>
<feature type="region of interest" description="Disordered" evidence="1">
    <location>
        <begin position="84"/>
        <end position="115"/>
    </location>
</feature>
<evidence type="ECO:0000313" key="3">
    <source>
        <dbReference type="Proteomes" id="UP001341840"/>
    </source>
</evidence>
<reference evidence="2 3" key="1">
    <citation type="journal article" date="2023" name="Plants (Basel)">
        <title>Bridging the Gap: Combining Genomics and Transcriptomics Approaches to Understand Stylosanthes scabra, an Orphan Legume from the Brazilian Caatinga.</title>
        <authorList>
            <person name="Ferreira-Neto J.R.C."/>
            <person name="da Silva M.D."/>
            <person name="Binneck E."/>
            <person name="de Melo N.F."/>
            <person name="da Silva R.H."/>
            <person name="de Melo A.L.T.M."/>
            <person name="Pandolfi V."/>
            <person name="Bustamante F.O."/>
            <person name="Brasileiro-Vidal A.C."/>
            <person name="Benko-Iseppon A.M."/>
        </authorList>
    </citation>
    <scope>NUCLEOTIDE SEQUENCE [LARGE SCALE GENOMIC DNA]</scope>
    <source>
        <tissue evidence="2">Leaves</tissue>
    </source>
</reference>
<keyword evidence="3" id="KW-1185">Reference proteome</keyword>
<dbReference type="Proteomes" id="UP001341840">
    <property type="component" value="Unassembled WGS sequence"/>
</dbReference>
<proteinExistence type="predicted"/>
<protein>
    <submittedName>
        <fullName evidence="2">Uncharacterized protein</fullName>
    </submittedName>
</protein>
<organism evidence="2 3">
    <name type="scientific">Stylosanthes scabra</name>
    <dbReference type="NCBI Taxonomy" id="79078"/>
    <lineage>
        <taxon>Eukaryota</taxon>
        <taxon>Viridiplantae</taxon>
        <taxon>Streptophyta</taxon>
        <taxon>Embryophyta</taxon>
        <taxon>Tracheophyta</taxon>
        <taxon>Spermatophyta</taxon>
        <taxon>Magnoliopsida</taxon>
        <taxon>eudicotyledons</taxon>
        <taxon>Gunneridae</taxon>
        <taxon>Pentapetalae</taxon>
        <taxon>rosids</taxon>
        <taxon>fabids</taxon>
        <taxon>Fabales</taxon>
        <taxon>Fabaceae</taxon>
        <taxon>Papilionoideae</taxon>
        <taxon>50 kb inversion clade</taxon>
        <taxon>dalbergioids sensu lato</taxon>
        <taxon>Dalbergieae</taxon>
        <taxon>Pterocarpus clade</taxon>
        <taxon>Stylosanthes</taxon>
    </lineage>
</organism>
<name>A0ABU6XL34_9FABA</name>
<evidence type="ECO:0000313" key="2">
    <source>
        <dbReference type="EMBL" id="MED6198765.1"/>
    </source>
</evidence>
<comment type="caution">
    <text evidence="2">The sequence shown here is derived from an EMBL/GenBank/DDBJ whole genome shotgun (WGS) entry which is preliminary data.</text>
</comment>